<feature type="transmembrane region" description="Helical" evidence="2">
    <location>
        <begin position="745"/>
        <end position="764"/>
    </location>
</feature>
<reference evidence="3 4" key="1">
    <citation type="journal article" date="2024" name="J Genomics">
        <title>Draft genome sequencing and assembly of Favolaschia claudopus CIRM-BRFM 2984 isolated from oak limbs.</title>
        <authorList>
            <person name="Navarro D."/>
            <person name="Drula E."/>
            <person name="Chaduli D."/>
            <person name="Cazenave R."/>
            <person name="Ahrendt S."/>
            <person name="Wang J."/>
            <person name="Lipzen A."/>
            <person name="Daum C."/>
            <person name="Barry K."/>
            <person name="Grigoriev I.V."/>
            <person name="Favel A."/>
            <person name="Rosso M.N."/>
            <person name="Martin F."/>
        </authorList>
    </citation>
    <scope>NUCLEOTIDE SEQUENCE [LARGE SCALE GENOMIC DNA]</scope>
    <source>
        <strain evidence="3 4">CIRM-BRFM 2984</strain>
    </source>
</reference>
<keyword evidence="2" id="KW-1133">Transmembrane helix</keyword>
<dbReference type="InterPro" id="IPR012337">
    <property type="entry name" value="RNaseH-like_sf"/>
</dbReference>
<organism evidence="3 4">
    <name type="scientific">Favolaschia claudopus</name>
    <dbReference type="NCBI Taxonomy" id="2862362"/>
    <lineage>
        <taxon>Eukaryota</taxon>
        <taxon>Fungi</taxon>
        <taxon>Dikarya</taxon>
        <taxon>Basidiomycota</taxon>
        <taxon>Agaricomycotina</taxon>
        <taxon>Agaricomycetes</taxon>
        <taxon>Agaricomycetidae</taxon>
        <taxon>Agaricales</taxon>
        <taxon>Marasmiineae</taxon>
        <taxon>Mycenaceae</taxon>
        <taxon>Favolaschia</taxon>
    </lineage>
</organism>
<feature type="region of interest" description="Disordered" evidence="1">
    <location>
        <begin position="67"/>
        <end position="94"/>
    </location>
</feature>
<keyword evidence="2" id="KW-0472">Membrane</keyword>
<keyword evidence="4" id="KW-1185">Reference proteome</keyword>
<evidence type="ECO:0000256" key="1">
    <source>
        <dbReference type="SAM" id="MobiDB-lite"/>
    </source>
</evidence>
<comment type="caution">
    <text evidence="3">The sequence shown here is derived from an EMBL/GenBank/DDBJ whole genome shotgun (WGS) entry which is preliminary data.</text>
</comment>
<accession>A0AAV9ZJ34</accession>
<name>A0AAV9ZJ34_9AGAR</name>
<dbReference type="Proteomes" id="UP001362999">
    <property type="component" value="Unassembled WGS sequence"/>
</dbReference>
<sequence length="1041" mass="116203">MPPKKLDIWNYFHEGGTQNTAHKRAYCLGCLEQHRPADIIDVDMDSEGQAPQMASTDWIDAAEARAVKASNNKRSRDESADADNTADSAKPSKKHASFLAVEKKMKQPQLKVFKGIDMPFNDAQTDMVKAQFLRATVSANLPFLWTTDAEVIKLFLMFRSRATDVMPSDDVLSGRLLDESAAQVDSDVKAELAGKSDGWKDKNSVTGVTASAEGKTHLVDLIHTRGKKKDGASMCDAFCGHIDKIEGDTGGIVVAYITDNDGGSQRGRKDLVIIRPYIFGIQCCSHQGQLILLDYFKENPAANATAEETAGAIGWINRHEAVRDIFDETQQQLASRPQGESKKAALMYLSANLTRWTTHTISWNRQLELKTSLRNAAINRRQDITSAQVGAEKNKKKVAAMKKEADKYCELFDDPQYWKRLQTIADDVEPITFITNINQGDTTRADQVIMGLAGVYLHFSRHSNPSVAAGMAKRLEKRWADFDQPFFVIALVLNPYEKLSRFGDEAGVQIFAIHSVFMDLYRRVRSRPIPAAVSQTEREALLLQKAQKETAVSSAFLQYLGDENSQHFSYFYDQRDEFQKLHGDNPVLVWKQFLAVPEVRELADFAILILGIVVNSGGTERVFSDLKIKRTRLRNRLTFAKTEKMSKVGASIRAEHLAEGLRKVREPRKNHDASRVADLIAVPKYADLLEQNEDADSDSEDTSGKKAAWRKVYTAWVVSAREEEMAAEENGEAYEPTVPAPAGRIIGSILTNNLLVLGIAFLSAGVKFSEFGYSSLTAQMTVQLLSFVAFPIVIIVTFVLFLSVPPKAPKAADLGIVVFRLSHGAIASHAIRFPWLFSSGSVSNSPHFFLAKRDLSYTMSLIFQFQVIYVDAEELLPESEQSQEDILEPERSLPTIPAIVLFPVAAVFGAVLLLKLGPDANPGHDLLEALKYGQSFNNGIECAFNLVIRPFRQCIVVVNLSLTQGRNSWPTGLLFICLYIIIGTTFFFYLDRFAVLCLRGKATTVQQRRKDHEQTGWKWEATREKAIIWTDDKGLKNRAYA</sequence>
<evidence type="ECO:0000313" key="3">
    <source>
        <dbReference type="EMBL" id="KAK6983944.1"/>
    </source>
</evidence>
<dbReference type="EMBL" id="JAWWNJ010000143">
    <property type="protein sequence ID" value="KAK6983944.1"/>
    <property type="molecule type" value="Genomic_DNA"/>
</dbReference>
<keyword evidence="2" id="KW-0812">Transmembrane</keyword>
<dbReference type="AlphaFoldDB" id="A0AAV9ZJ34"/>
<gene>
    <name evidence="3" type="ORF">R3P38DRAFT_2807148</name>
</gene>
<feature type="transmembrane region" description="Helical" evidence="2">
    <location>
        <begin position="784"/>
        <end position="802"/>
    </location>
</feature>
<feature type="transmembrane region" description="Helical" evidence="2">
    <location>
        <begin position="605"/>
        <end position="623"/>
    </location>
</feature>
<feature type="transmembrane region" description="Helical" evidence="2">
    <location>
        <begin position="893"/>
        <end position="914"/>
    </location>
</feature>
<proteinExistence type="predicted"/>
<evidence type="ECO:0000313" key="4">
    <source>
        <dbReference type="Proteomes" id="UP001362999"/>
    </source>
</evidence>
<evidence type="ECO:0000256" key="2">
    <source>
        <dbReference type="SAM" id="Phobius"/>
    </source>
</evidence>
<feature type="transmembrane region" description="Helical" evidence="2">
    <location>
        <begin position="969"/>
        <end position="990"/>
    </location>
</feature>
<dbReference type="SUPFAM" id="SSF53098">
    <property type="entry name" value="Ribonuclease H-like"/>
    <property type="match status" value="1"/>
</dbReference>
<protein>
    <submittedName>
        <fullName evidence="3">Ribonuclease H-like domain-containing protein</fullName>
    </submittedName>
</protein>